<keyword evidence="2 6" id="KW-0889">Transcription antitermination</keyword>
<protein>
    <recommendedName>
        <fullName evidence="6">Transcription antitermination protein NusB</fullName>
    </recommendedName>
    <alternativeName>
        <fullName evidence="6">Antitermination factor NusB</fullName>
    </alternativeName>
</protein>
<dbReference type="SUPFAM" id="SSF48013">
    <property type="entry name" value="NusB-like"/>
    <property type="match status" value="1"/>
</dbReference>
<accession>A0A7T3RCC0</accession>
<dbReference type="InterPro" id="IPR006027">
    <property type="entry name" value="NusB_RsmB_TIM44"/>
</dbReference>
<dbReference type="InterPro" id="IPR011605">
    <property type="entry name" value="NusB_fam"/>
</dbReference>
<keyword evidence="5 6" id="KW-0804">Transcription</keyword>
<keyword evidence="3 6" id="KW-0694">RNA-binding</keyword>
<comment type="function">
    <text evidence="6">Involved in transcription antitermination. Required for transcription of ribosomal RNA (rRNA) genes. Binds specifically to the boxA antiterminator sequence of the ribosomal RNA (rrn) operons.</text>
</comment>
<name>A0A7T3RCC0_9SPIR</name>
<dbReference type="AlphaFoldDB" id="A0A7T3RCC0"/>
<dbReference type="GO" id="GO:0005829">
    <property type="term" value="C:cytosol"/>
    <property type="evidence" value="ECO:0007669"/>
    <property type="project" value="TreeGrafter"/>
</dbReference>
<dbReference type="CDD" id="cd00619">
    <property type="entry name" value="Terminator_NusB"/>
    <property type="match status" value="1"/>
</dbReference>
<dbReference type="Pfam" id="PF01029">
    <property type="entry name" value="NusB"/>
    <property type="match status" value="1"/>
</dbReference>
<evidence type="ECO:0000256" key="3">
    <source>
        <dbReference type="ARBA" id="ARBA00022884"/>
    </source>
</evidence>
<dbReference type="EMBL" id="CP064936">
    <property type="protein sequence ID" value="QQA00526.1"/>
    <property type="molecule type" value="Genomic_DNA"/>
</dbReference>
<dbReference type="GO" id="GO:0003723">
    <property type="term" value="F:RNA binding"/>
    <property type="evidence" value="ECO:0007669"/>
    <property type="project" value="UniProtKB-UniRule"/>
</dbReference>
<dbReference type="PANTHER" id="PTHR11078">
    <property type="entry name" value="N UTILIZATION SUBSTANCE PROTEIN B-RELATED"/>
    <property type="match status" value="1"/>
</dbReference>
<dbReference type="RefSeq" id="WP_177527711.1">
    <property type="nucleotide sequence ID" value="NZ_CBCSHE010000009.1"/>
</dbReference>
<keyword evidence="9" id="KW-1185">Reference proteome</keyword>
<organism evidence="8 9">
    <name type="scientific">Treponema peruense</name>
    <dbReference type="NCBI Taxonomy" id="2787628"/>
    <lineage>
        <taxon>Bacteria</taxon>
        <taxon>Pseudomonadati</taxon>
        <taxon>Spirochaetota</taxon>
        <taxon>Spirochaetia</taxon>
        <taxon>Spirochaetales</taxon>
        <taxon>Treponemataceae</taxon>
        <taxon>Treponema</taxon>
    </lineage>
</organism>
<evidence type="ECO:0000313" key="8">
    <source>
        <dbReference type="EMBL" id="QQA00526.1"/>
    </source>
</evidence>
<reference evidence="8 9" key="1">
    <citation type="submission" date="2020-11" db="EMBL/GenBank/DDBJ databases">
        <title>Treponema Peruensis nv. sp., first commensal Treponema isolated from human feces.</title>
        <authorList>
            <person name="Belkhou C."/>
            <person name="Raes J."/>
        </authorList>
    </citation>
    <scope>NUCLEOTIDE SEQUENCE [LARGE SCALE GENOMIC DNA]</scope>
    <source>
        <strain evidence="8 9">RCC2812</strain>
    </source>
</reference>
<dbReference type="GO" id="GO:0031564">
    <property type="term" value="P:transcription antitermination"/>
    <property type="evidence" value="ECO:0007669"/>
    <property type="project" value="UniProtKB-KW"/>
</dbReference>
<gene>
    <name evidence="6 8" type="primary">nusB</name>
    <name evidence="8" type="ORF">IWA51_09650</name>
</gene>
<feature type="domain" description="NusB/RsmB/TIM44" evidence="7">
    <location>
        <begin position="5"/>
        <end position="133"/>
    </location>
</feature>
<keyword evidence="4 6" id="KW-0805">Transcription regulation</keyword>
<evidence type="ECO:0000256" key="6">
    <source>
        <dbReference type="HAMAP-Rule" id="MF_00073"/>
    </source>
</evidence>
<evidence type="ECO:0000313" key="9">
    <source>
        <dbReference type="Proteomes" id="UP000595224"/>
    </source>
</evidence>
<evidence type="ECO:0000256" key="5">
    <source>
        <dbReference type="ARBA" id="ARBA00023163"/>
    </source>
</evidence>
<dbReference type="HAMAP" id="MF_00073">
    <property type="entry name" value="NusB"/>
    <property type="match status" value="1"/>
</dbReference>
<dbReference type="Gene3D" id="1.10.940.10">
    <property type="entry name" value="NusB-like"/>
    <property type="match status" value="1"/>
</dbReference>
<dbReference type="GO" id="GO:0006353">
    <property type="term" value="P:DNA-templated transcription termination"/>
    <property type="evidence" value="ECO:0007669"/>
    <property type="project" value="UniProtKB-UniRule"/>
</dbReference>
<proteinExistence type="inferred from homology"/>
<comment type="similarity">
    <text evidence="1 6">Belongs to the NusB family.</text>
</comment>
<dbReference type="KEGG" id="tper:IWA51_09650"/>
<dbReference type="Proteomes" id="UP000595224">
    <property type="component" value="Chromosome"/>
</dbReference>
<dbReference type="InterPro" id="IPR035926">
    <property type="entry name" value="NusB-like_sf"/>
</dbReference>
<evidence type="ECO:0000259" key="7">
    <source>
        <dbReference type="Pfam" id="PF01029"/>
    </source>
</evidence>
<sequence length="138" mass="15896">MSRRKGRILAFQALYSHDVGEVPLDELLRFEWDKKEGSETEPDSYDFARILVSGTINHQEEIDALIKKHLSDNWDFERVNKVSLAILRISIFTLLFQKDVHPSIVIDEAIAIAKDYGETDSFRFINAVLDNIRKETAS</sequence>
<dbReference type="NCBIfam" id="TIGR01951">
    <property type="entry name" value="nusB"/>
    <property type="match status" value="1"/>
</dbReference>
<dbReference type="PANTHER" id="PTHR11078:SF3">
    <property type="entry name" value="ANTITERMINATION NUSB DOMAIN-CONTAINING PROTEIN"/>
    <property type="match status" value="1"/>
</dbReference>
<evidence type="ECO:0000256" key="2">
    <source>
        <dbReference type="ARBA" id="ARBA00022814"/>
    </source>
</evidence>
<evidence type="ECO:0000256" key="4">
    <source>
        <dbReference type="ARBA" id="ARBA00023015"/>
    </source>
</evidence>
<evidence type="ECO:0000256" key="1">
    <source>
        <dbReference type="ARBA" id="ARBA00005952"/>
    </source>
</evidence>